<dbReference type="Pfam" id="PF06687">
    <property type="entry name" value="SUR7"/>
    <property type="match status" value="1"/>
</dbReference>
<dbReference type="GO" id="GO:0032153">
    <property type="term" value="C:cell division site"/>
    <property type="evidence" value="ECO:0007669"/>
    <property type="project" value="TreeGrafter"/>
</dbReference>
<feature type="transmembrane region" description="Helical" evidence="2">
    <location>
        <begin position="116"/>
        <end position="140"/>
    </location>
</feature>
<feature type="transmembrane region" description="Helical" evidence="2">
    <location>
        <begin position="160"/>
        <end position="183"/>
    </location>
</feature>
<name>A0A1M8A0R6_MALS4</name>
<dbReference type="Proteomes" id="UP000186303">
    <property type="component" value="Chromosome 1"/>
</dbReference>
<proteinExistence type="predicted"/>
<accession>A0A1M8A0R6</accession>
<evidence type="ECO:0008006" key="5">
    <source>
        <dbReference type="Google" id="ProtNLM"/>
    </source>
</evidence>
<dbReference type="GO" id="GO:0005886">
    <property type="term" value="C:plasma membrane"/>
    <property type="evidence" value="ECO:0007669"/>
    <property type="project" value="InterPro"/>
</dbReference>
<keyword evidence="2" id="KW-1133">Transmembrane helix</keyword>
<sequence>MRVFSVGGLLAAAAAAVLLGLATFGVPINNNYYLLQLGLGQADFHFGPFGYSFNGRDSATKLGYDVPRELGEQNPVSSLVHTLSYVLVLYPIAFALAVVAVLASLLAVTCKTMMNALAIFFATLGAIVATVGFAIVIALYFALKDVFSGIRIDIQFGQSFYFTVVGAACLYLAMALMSGGLCCDPLFSRHRRSSPAAGASYSTAPVHAPPAEYHATRADLPAFPEYHPSQHENVYEMDDTMNSYTKAHTPHEYEDAAFPAPAPHAAASSAPYLSAQPAESSTRLLTEAPYLPSRPSDSSQIPTEHAYVDAPEAPYAPVPQPVSAQQADAWFLHSGPQAPEAVPPQYPPALAGSAYANEKRH</sequence>
<evidence type="ECO:0000313" key="4">
    <source>
        <dbReference type="Proteomes" id="UP000186303"/>
    </source>
</evidence>
<reference evidence="4" key="1">
    <citation type="journal article" date="2017" name="Nucleic Acids Res.">
        <title>Proteogenomics produces comprehensive and highly accurate protein-coding gene annotation in a complete genome assembly of Malassezia sympodialis.</title>
        <authorList>
            <person name="Zhu Y."/>
            <person name="Engstroem P.G."/>
            <person name="Tellgren-Roth C."/>
            <person name="Baudo C.D."/>
            <person name="Kennell J.C."/>
            <person name="Sun S."/>
            <person name="Billmyre R.B."/>
            <person name="Schroeder M.S."/>
            <person name="Andersson A."/>
            <person name="Holm T."/>
            <person name="Sigurgeirsson B."/>
            <person name="Wu G."/>
            <person name="Sankaranarayanan S.R."/>
            <person name="Siddharthan R."/>
            <person name="Sanyal K."/>
            <person name="Lundeberg J."/>
            <person name="Nystedt B."/>
            <person name="Boekhout T."/>
            <person name="Dawson T.L. Jr."/>
            <person name="Heitman J."/>
            <person name="Scheynius A."/>
            <person name="Lehtioe J."/>
        </authorList>
    </citation>
    <scope>NUCLEOTIDE SEQUENCE [LARGE SCALE GENOMIC DNA]</scope>
    <source>
        <strain evidence="4">ATCC 42132</strain>
    </source>
</reference>
<evidence type="ECO:0000256" key="2">
    <source>
        <dbReference type="SAM" id="Phobius"/>
    </source>
</evidence>
<dbReference type="VEuPathDB" id="FungiDB:MSYG_0378"/>
<dbReference type="EMBL" id="LT671821">
    <property type="protein sequence ID" value="SHO76043.1"/>
    <property type="molecule type" value="Genomic_DNA"/>
</dbReference>
<dbReference type="InterPro" id="IPR009571">
    <property type="entry name" value="SUR7/Rim9-like_fungi"/>
</dbReference>
<protein>
    <recommendedName>
        <fullName evidence="5">Pali-domain-containing protein</fullName>
    </recommendedName>
</protein>
<evidence type="ECO:0000313" key="3">
    <source>
        <dbReference type="EMBL" id="SHO76043.1"/>
    </source>
</evidence>
<dbReference type="STRING" id="1230383.A0A1M8A0R6"/>
<dbReference type="OrthoDB" id="2354757at2759"/>
<keyword evidence="2" id="KW-0812">Transmembrane</keyword>
<evidence type="ECO:0000256" key="1">
    <source>
        <dbReference type="SAM" id="MobiDB-lite"/>
    </source>
</evidence>
<dbReference type="InterPro" id="IPR051380">
    <property type="entry name" value="pH-response_reg_palI/RIM9"/>
</dbReference>
<dbReference type="PANTHER" id="PTHR28013:SF4">
    <property type="entry name" value="MARVEL DOMAIN-CONTAINING PROTEIN"/>
    <property type="match status" value="1"/>
</dbReference>
<keyword evidence="2" id="KW-0472">Membrane</keyword>
<feature type="transmembrane region" description="Helical" evidence="2">
    <location>
        <begin position="85"/>
        <end position="109"/>
    </location>
</feature>
<organism evidence="3 4">
    <name type="scientific">Malassezia sympodialis (strain ATCC 42132)</name>
    <name type="common">Atopic eczema-associated yeast</name>
    <dbReference type="NCBI Taxonomy" id="1230383"/>
    <lineage>
        <taxon>Eukaryota</taxon>
        <taxon>Fungi</taxon>
        <taxon>Dikarya</taxon>
        <taxon>Basidiomycota</taxon>
        <taxon>Ustilaginomycotina</taxon>
        <taxon>Malasseziomycetes</taxon>
        <taxon>Malasseziales</taxon>
        <taxon>Malasseziaceae</taxon>
        <taxon>Malassezia</taxon>
    </lineage>
</organism>
<dbReference type="AlphaFoldDB" id="A0A1M8A0R6"/>
<keyword evidence="4" id="KW-1185">Reference proteome</keyword>
<dbReference type="GO" id="GO:0035838">
    <property type="term" value="C:growing cell tip"/>
    <property type="evidence" value="ECO:0007669"/>
    <property type="project" value="TreeGrafter"/>
</dbReference>
<feature type="region of interest" description="Disordered" evidence="1">
    <location>
        <begin position="334"/>
        <end position="361"/>
    </location>
</feature>
<dbReference type="PANTHER" id="PTHR28013">
    <property type="entry name" value="PROTEIN DCV1-RELATED"/>
    <property type="match status" value="1"/>
</dbReference>
<gene>
    <name evidence="3" type="ORF">MSYG_0378</name>
</gene>